<feature type="domain" description="FAM192A/Fyv6 N-terminal" evidence="4">
    <location>
        <begin position="4"/>
        <end position="112"/>
    </location>
</feature>
<dbReference type="PANTHER" id="PTHR13495">
    <property type="entry name" value="NEFA-INTERACTING NUCLEAR PROTEIN NIP30"/>
    <property type="match status" value="1"/>
</dbReference>
<accession>A0A139I843</accession>
<comment type="caution">
    <text evidence="5">The sequence shown here is derived from an EMBL/GenBank/DDBJ whole genome shotgun (WGS) entry which is preliminary data.</text>
</comment>
<dbReference type="GO" id="GO:0005634">
    <property type="term" value="C:nucleus"/>
    <property type="evidence" value="ECO:0007669"/>
    <property type="project" value="UniProtKB-SubCell"/>
</dbReference>
<evidence type="ECO:0000313" key="5">
    <source>
        <dbReference type="EMBL" id="KXT10874.1"/>
    </source>
</evidence>
<dbReference type="EMBL" id="LFZO01000235">
    <property type="protein sequence ID" value="KXT10874.1"/>
    <property type="molecule type" value="Genomic_DNA"/>
</dbReference>
<dbReference type="OrthoDB" id="75807at2759"/>
<name>A0A139I843_9PEZI</name>
<dbReference type="Proteomes" id="UP000073492">
    <property type="component" value="Unassembled WGS sequence"/>
</dbReference>
<keyword evidence="2" id="KW-0539">Nucleus</keyword>
<dbReference type="InterPro" id="IPR039845">
    <property type="entry name" value="FAM192A"/>
</dbReference>
<evidence type="ECO:0000256" key="2">
    <source>
        <dbReference type="ARBA" id="ARBA00023242"/>
    </source>
</evidence>
<proteinExistence type="predicted"/>
<feature type="compositionally biased region" description="Basic and acidic residues" evidence="3">
    <location>
        <begin position="110"/>
        <end position="122"/>
    </location>
</feature>
<comment type="subcellular location">
    <subcellularLocation>
        <location evidence="1">Nucleus</location>
    </subcellularLocation>
</comment>
<gene>
    <name evidence="5" type="ORF">AC579_8994</name>
</gene>
<dbReference type="InterPro" id="IPR019331">
    <property type="entry name" value="FAM192A/Fyv6_N"/>
</dbReference>
<organism evidence="5 6">
    <name type="scientific">Pseudocercospora musae</name>
    <dbReference type="NCBI Taxonomy" id="113226"/>
    <lineage>
        <taxon>Eukaryota</taxon>
        <taxon>Fungi</taxon>
        <taxon>Dikarya</taxon>
        <taxon>Ascomycota</taxon>
        <taxon>Pezizomycotina</taxon>
        <taxon>Dothideomycetes</taxon>
        <taxon>Dothideomycetidae</taxon>
        <taxon>Mycosphaerellales</taxon>
        <taxon>Mycosphaerellaceae</taxon>
        <taxon>Pseudocercospora</taxon>
    </lineage>
</organism>
<evidence type="ECO:0000256" key="1">
    <source>
        <dbReference type="ARBA" id="ARBA00004123"/>
    </source>
</evidence>
<protein>
    <recommendedName>
        <fullName evidence="4">FAM192A/Fyv6 N-terminal domain-containing protein</fullName>
    </recommendedName>
</protein>
<dbReference type="PANTHER" id="PTHR13495:SF0">
    <property type="entry name" value="PSME3-INTERACTING PROTEIN"/>
    <property type="match status" value="1"/>
</dbReference>
<evidence type="ECO:0000313" key="6">
    <source>
        <dbReference type="Proteomes" id="UP000073492"/>
    </source>
</evidence>
<evidence type="ECO:0000259" key="4">
    <source>
        <dbReference type="Pfam" id="PF10187"/>
    </source>
</evidence>
<evidence type="ECO:0000256" key="3">
    <source>
        <dbReference type="SAM" id="MobiDB-lite"/>
    </source>
</evidence>
<feature type="region of interest" description="Disordered" evidence="3">
    <location>
        <begin position="110"/>
        <end position="237"/>
    </location>
</feature>
<dbReference type="STRING" id="113226.A0A139I843"/>
<reference evidence="5 6" key="1">
    <citation type="submission" date="2015-07" db="EMBL/GenBank/DDBJ databases">
        <title>Comparative genomics of the Sigatoka disease complex on banana suggests a link between parallel evolutionary changes in Pseudocercospora fijiensis and Pseudocercospora eumusae and increased virulence on the banana host.</title>
        <authorList>
            <person name="Chang T.-C."/>
            <person name="Salvucci A."/>
            <person name="Crous P.W."/>
            <person name="Stergiopoulos I."/>
        </authorList>
    </citation>
    <scope>NUCLEOTIDE SEQUENCE [LARGE SCALE GENOMIC DNA]</scope>
    <source>
        <strain evidence="5 6">CBS 116634</strain>
    </source>
</reference>
<dbReference type="AlphaFoldDB" id="A0A139I843"/>
<keyword evidence="6" id="KW-1185">Reference proteome</keyword>
<dbReference type="Pfam" id="PF10187">
    <property type="entry name" value="FAM192A_Fyv6_N"/>
    <property type="match status" value="1"/>
</dbReference>
<sequence length="237" mass="25346">MSRFVSAGADESPAEQDEEWQKAYAAIEATRQKNNTSAIAGGSQEGGKSLYETLQANKAAKQEAFEESLKLSNQFQSLNEDEVEFLDSVMESTRAQEAAVRKETTEQLDAFRRRQEEAERAAKQTGSPQAPETAEHDAWPVGKKRKKGKESLFGVVKLRRPSTMDKAEQPAAKGAEMKEPAMVAESASDQDAVKAKSAGKGSDNTSPVAASSHAAAKPTSSGIGLGLGAYSSDDDDD</sequence>